<dbReference type="InterPro" id="IPR036691">
    <property type="entry name" value="Endo/exonu/phosph_ase_sf"/>
</dbReference>
<dbReference type="OrthoDB" id="9803914at2"/>
<evidence type="ECO:0000256" key="2">
    <source>
        <dbReference type="ARBA" id="ARBA00022723"/>
    </source>
</evidence>
<protein>
    <submittedName>
        <fullName evidence="9">Exodeoxyribonuclease III</fullName>
    </submittedName>
</protein>
<feature type="site" description="Transition state stabilizer" evidence="7">
    <location>
        <position position="153"/>
    </location>
</feature>
<evidence type="ECO:0000256" key="4">
    <source>
        <dbReference type="ARBA" id="ARBA00022842"/>
    </source>
</evidence>
<dbReference type="CDD" id="cd09086">
    <property type="entry name" value="ExoIII-like_AP-endo"/>
    <property type="match status" value="1"/>
</dbReference>
<dbReference type="InterPro" id="IPR005135">
    <property type="entry name" value="Endo/exonuclease/phosphatase"/>
</dbReference>
<dbReference type="PANTHER" id="PTHR43250">
    <property type="entry name" value="EXODEOXYRIBONUCLEASE III"/>
    <property type="match status" value="1"/>
</dbReference>
<dbReference type="AlphaFoldDB" id="A6G2A3"/>
<evidence type="ECO:0000256" key="1">
    <source>
        <dbReference type="ARBA" id="ARBA00007092"/>
    </source>
</evidence>
<dbReference type="GO" id="GO:0006281">
    <property type="term" value="P:DNA repair"/>
    <property type="evidence" value="ECO:0007669"/>
    <property type="project" value="InterPro"/>
</dbReference>
<evidence type="ECO:0000256" key="6">
    <source>
        <dbReference type="PIRSR" id="PIRSR604808-2"/>
    </source>
</evidence>
<keyword evidence="2 6" id="KW-0479">Metal-binding</keyword>
<dbReference type="Proteomes" id="UP000005801">
    <property type="component" value="Unassembled WGS sequence"/>
</dbReference>
<dbReference type="SUPFAM" id="SSF56219">
    <property type="entry name" value="DNase I-like"/>
    <property type="match status" value="1"/>
</dbReference>
<comment type="similarity">
    <text evidence="1">Belongs to the DNA repair enzymes AP/ExoA family.</text>
</comment>
<name>A6G2A3_9BACT</name>
<feature type="binding site" evidence="6">
    <location>
        <position position="153"/>
    </location>
    <ligand>
        <name>Mg(2+)</name>
        <dbReference type="ChEBI" id="CHEBI:18420"/>
        <label>1</label>
    </ligand>
</feature>
<evidence type="ECO:0000313" key="9">
    <source>
        <dbReference type="EMBL" id="EDM80072.1"/>
    </source>
</evidence>
<feature type="active site" description="Proton acceptor" evidence="5">
    <location>
        <position position="252"/>
    </location>
</feature>
<feature type="domain" description="Endonuclease/exonuclease/phosphatase" evidence="8">
    <location>
        <begin position="8"/>
        <end position="252"/>
    </location>
</feature>
<keyword evidence="6" id="KW-0464">Manganese</keyword>
<feature type="site" description="Interaction with DNA substrate" evidence="7">
    <location>
        <position position="252"/>
    </location>
</feature>
<feature type="binding site" evidence="6">
    <location>
        <position position="252"/>
    </location>
    <ligand>
        <name>Mg(2+)</name>
        <dbReference type="ChEBI" id="CHEBI:18420"/>
        <label>1</label>
    </ligand>
</feature>
<dbReference type="InterPro" id="IPR037493">
    <property type="entry name" value="ExoIII-like"/>
</dbReference>
<evidence type="ECO:0000256" key="5">
    <source>
        <dbReference type="PIRSR" id="PIRSR604808-1"/>
    </source>
</evidence>
<feature type="binding site" evidence="6">
    <location>
        <position position="38"/>
    </location>
    <ligand>
        <name>Mg(2+)</name>
        <dbReference type="ChEBI" id="CHEBI:18420"/>
        <label>1</label>
    </ligand>
</feature>
<dbReference type="Pfam" id="PF03372">
    <property type="entry name" value="Exo_endo_phos"/>
    <property type="match status" value="1"/>
</dbReference>
<evidence type="ECO:0000256" key="3">
    <source>
        <dbReference type="ARBA" id="ARBA00022801"/>
    </source>
</evidence>
<dbReference type="PANTHER" id="PTHR43250:SF2">
    <property type="entry name" value="EXODEOXYRIBONUCLEASE III"/>
    <property type="match status" value="1"/>
</dbReference>
<accession>A6G2A3</accession>
<sequence length="262" mass="29544">MAKGFSLMTWNVNSVRARLDNVLTYLDEHEPDVACLQETKVENALFPRVPFMELGYQVALNGTKGYAGVATLVKGQKPVDVQLGFAEGPEDKHKRILALTYEGVRIYNLYAPNGTALGSEAFAYKLDWFARLRGELDARFGPSDEVVLCGDFNIARDARDTWSVESMKGGTHFTPEEHAALDALENFGLHDCFRKFDDAPGRFTWFDYRGGSWEKKHGLRIDYVYATAPATERCTEVVHDWEPRAWDEPSDHVPVVARFADT</sequence>
<reference evidence="9 10" key="1">
    <citation type="submission" date="2007-06" db="EMBL/GenBank/DDBJ databases">
        <authorList>
            <person name="Shimkets L."/>
            <person name="Ferriera S."/>
            <person name="Johnson J."/>
            <person name="Kravitz S."/>
            <person name="Beeson K."/>
            <person name="Sutton G."/>
            <person name="Rogers Y.-H."/>
            <person name="Friedman R."/>
            <person name="Frazier M."/>
            <person name="Venter J.C."/>
        </authorList>
    </citation>
    <scope>NUCLEOTIDE SEQUENCE [LARGE SCALE GENOMIC DNA]</scope>
    <source>
        <strain evidence="9 10">SIR-1</strain>
    </source>
</reference>
<organism evidence="9 10">
    <name type="scientific">Plesiocystis pacifica SIR-1</name>
    <dbReference type="NCBI Taxonomy" id="391625"/>
    <lineage>
        <taxon>Bacteria</taxon>
        <taxon>Pseudomonadati</taxon>
        <taxon>Myxococcota</taxon>
        <taxon>Polyangia</taxon>
        <taxon>Nannocystales</taxon>
        <taxon>Nannocystaceae</taxon>
        <taxon>Plesiocystis</taxon>
    </lineage>
</organism>
<keyword evidence="3" id="KW-0378">Hydrolase</keyword>
<dbReference type="Gene3D" id="3.60.10.10">
    <property type="entry name" value="Endonuclease/exonuclease/phosphatase"/>
    <property type="match status" value="1"/>
</dbReference>
<gene>
    <name evidence="9" type="ORF">PPSIR1_20634</name>
</gene>
<dbReference type="GO" id="GO:0008311">
    <property type="term" value="F:double-stranded DNA 3'-5' DNA exonuclease activity"/>
    <property type="evidence" value="ECO:0007669"/>
    <property type="project" value="InterPro"/>
</dbReference>
<dbReference type="NCBIfam" id="TIGR00195">
    <property type="entry name" value="exoDNase_III"/>
    <property type="match status" value="1"/>
</dbReference>
<dbReference type="NCBIfam" id="TIGR00633">
    <property type="entry name" value="xth"/>
    <property type="match status" value="1"/>
</dbReference>
<feature type="binding site" evidence="6">
    <location>
        <position position="151"/>
    </location>
    <ligand>
        <name>Mg(2+)</name>
        <dbReference type="ChEBI" id="CHEBI:18420"/>
        <label>1</label>
    </ligand>
</feature>
<proteinExistence type="inferred from homology"/>
<feature type="active site" description="Proton donor/acceptor" evidence="5">
    <location>
        <position position="151"/>
    </location>
</feature>
<comment type="caution">
    <text evidence="9">The sequence shown here is derived from an EMBL/GenBank/DDBJ whole genome shotgun (WGS) entry which is preliminary data.</text>
</comment>
<evidence type="ECO:0000256" key="7">
    <source>
        <dbReference type="PIRSR" id="PIRSR604808-3"/>
    </source>
</evidence>
<keyword evidence="10" id="KW-1185">Reference proteome</keyword>
<keyword evidence="4 6" id="KW-0460">Magnesium</keyword>
<dbReference type="eggNOG" id="COG0708">
    <property type="taxonomic scope" value="Bacteria"/>
</dbReference>
<dbReference type="InterPro" id="IPR004808">
    <property type="entry name" value="AP_endonuc_1"/>
</dbReference>
<feature type="binding site" evidence="6">
    <location>
        <position position="251"/>
    </location>
    <ligand>
        <name>Mg(2+)</name>
        <dbReference type="ChEBI" id="CHEBI:18420"/>
        <label>1</label>
    </ligand>
</feature>
<dbReference type="STRING" id="391625.PPSIR1_20634"/>
<dbReference type="PROSITE" id="PS51435">
    <property type="entry name" value="AP_NUCLEASE_F1_4"/>
    <property type="match status" value="1"/>
</dbReference>
<comment type="cofactor">
    <cofactor evidence="6">
        <name>Mg(2+)</name>
        <dbReference type="ChEBI" id="CHEBI:18420"/>
    </cofactor>
    <cofactor evidence="6">
        <name>Mn(2+)</name>
        <dbReference type="ChEBI" id="CHEBI:29035"/>
    </cofactor>
    <text evidence="6">Probably binds two magnesium or manganese ions per subunit.</text>
</comment>
<feature type="site" description="Important for catalytic activity" evidence="7">
    <location>
        <position position="222"/>
    </location>
</feature>
<evidence type="ECO:0000313" key="10">
    <source>
        <dbReference type="Proteomes" id="UP000005801"/>
    </source>
</evidence>
<dbReference type="RefSeq" id="WP_006970852.1">
    <property type="nucleotide sequence ID" value="NZ_ABCS01000014.1"/>
</dbReference>
<dbReference type="EMBL" id="ABCS01000014">
    <property type="protein sequence ID" value="EDM80072.1"/>
    <property type="molecule type" value="Genomic_DNA"/>
</dbReference>
<dbReference type="GO" id="GO:0046872">
    <property type="term" value="F:metal ion binding"/>
    <property type="evidence" value="ECO:0007669"/>
    <property type="project" value="UniProtKB-KW"/>
</dbReference>
<evidence type="ECO:0000259" key="8">
    <source>
        <dbReference type="Pfam" id="PF03372"/>
    </source>
</evidence>
<feature type="binding site" evidence="6">
    <location>
        <position position="11"/>
    </location>
    <ligand>
        <name>Mg(2+)</name>
        <dbReference type="ChEBI" id="CHEBI:18420"/>
        <label>1</label>
    </ligand>
</feature>
<feature type="active site" evidence="5">
    <location>
        <position position="110"/>
    </location>
</feature>